<dbReference type="Pfam" id="PF20439">
    <property type="entry name" value="SpoIVA_C"/>
    <property type="match status" value="1"/>
</dbReference>
<reference evidence="5 6" key="1">
    <citation type="submission" date="2015-12" db="EMBL/GenBank/DDBJ databases">
        <title>Draft genome sequnece of Fervidicola ferrireducens strain Y170.</title>
        <authorList>
            <person name="Patel B.K."/>
        </authorList>
    </citation>
    <scope>NUCLEOTIDE SEQUENCE [LARGE SCALE GENOMIC DNA]</scope>
    <source>
        <strain evidence="5 6">Y170</strain>
    </source>
</reference>
<dbReference type="Pfam" id="PF20438">
    <property type="entry name" value="SpoIVA_middle"/>
    <property type="match status" value="1"/>
</dbReference>
<dbReference type="InParanoid" id="A0A140L1R2"/>
<evidence type="ECO:0000256" key="1">
    <source>
        <dbReference type="PIRNR" id="PIRNR007466"/>
    </source>
</evidence>
<comment type="catalytic activity">
    <reaction evidence="1">
        <text>ATP + H2O = ADP + phosphate + H(+)</text>
        <dbReference type="Rhea" id="RHEA:13065"/>
        <dbReference type="ChEBI" id="CHEBI:15377"/>
        <dbReference type="ChEBI" id="CHEBI:15378"/>
        <dbReference type="ChEBI" id="CHEBI:30616"/>
        <dbReference type="ChEBI" id="CHEBI:43474"/>
        <dbReference type="ChEBI" id="CHEBI:456216"/>
    </reaction>
</comment>
<dbReference type="GO" id="GO:0005524">
    <property type="term" value="F:ATP binding"/>
    <property type="evidence" value="ECO:0007669"/>
    <property type="project" value="UniProtKB-KW"/>
</dbReference>
<sequence>MERFDLFKDIAERTGGDIYIGVVGPVRAGKSTFVKRFMELLVIPNIQDPNAKSRTKDELPQSGAGRMITTAEPKFIPSQAVEITFKDNIKFRVRLVDNVGYSVRGAIGYEDENGPRMVSTPWFDEEIPFQEAAEIGTRKVIEEHSTIGVVVTTDGSITEIPRENYVQAEERVVSELKEIGKPFVIVLNSAEPTNKKTLELKETLEAKYDVPVIPLNCLEMNQEDIFSLLEEILLEFPLVEINIHIPKWIEVLEKEHYLRKKFEETVKEKIKGINRVRDINKVASSLEESDFLEQVRIKEMNLGNGMAEVILEAKKELFYKVLSEISGLIIEGEHHLIPLLKDLVDAKREYDKVAKALDDVKRVGYGIVPPQLDELSLEEPEVIRQGSKFGVKIRAIAPSIHMIRADIQTEVSPIIGTEKQSEELINYLMSEFENDPAKIWQTNIFGKSLRDLVREGIQNKLIHMPESAQAKLQETLQRIVNEGSGSLICIIL</sequence>
<dbReference type="FunCoup" id="A0A140L1R2">
    <property type="interactions" value="54"/>
</dbReference>
<dbReference type="OrthoDB" id="9761464at2"/>
<feature type="domain" description="Sporulation stage IV protein A C-terminal" evidence="4">
    <location>
        <begin position="417"/>
        <end position="492"/>
    </location>
</feature>
<evidence type="ECO:0000313" key="5">
    <source>
        <dbReference type="EMBL" id="KXG74487.1"/>
    </source>
</evidence>
<dbReference type="GO" id="GO:0030435">
    <property type="term" value="P:sporulation resulting in formation of a cellular spore"/>
    <property type="evidence" value="ECO:0007669"/>
    <property type="project" value="UniProtKB-KW"/>
</dbReference>
<comment type="function">
    <text evidence="1">ATPase. Has a role at an early stage in the morphogenesis of the spore coat.</text>
</comment>
<dbReference type="PATRIC" id="fig|520764.3.peg.2453"/>
<organism evidence="5 6">
    <name type="scientific">Fervidicola ferrireducens</name>
    <dbReference type="NCBI Taxonomy" id="520764"/>
    <lineage>
        <taxon>Bacteria</taxon>
        <taxon>Bacillati</taxon>
        <taxon>Bacillota</taxon>
        <taxon>Clostridia</taxon>
        <taxon>Thermosediminibacterales</taxon>
        <taxon>Thermosediminibacteraceae</taxon>
        <taxon>Fervidicola</taxon>
    </lineage>
</organism>
<name>A0A140L1R2_9FIRM</name>
<dbReference type="InterPro" id="IPR046842">
    <property type="entry name" value="SpoIVA_ATPase"/>
</dbReference>
<evidence type="ECO:0000313" key="6">
    <source>
        <dbReference type="Proteomes" id="UP000070427"/>
    </source>
</evidence>
<dbReference type="PIRSF" id="PIRSF007466">
    <property type="entry name" value="SpoIVA"/>
    <property type="match status" value="1"/>
</dbReference>
<evidence type="ECO:0000259" key="3">
    <source>
        <dbReference type="Pfam" id="PF20438"/>
    </source>
</evidence>
<dbReference type="EC" id="3.6.1.-" evidence="1"/>
<comment type="subcellular location">
    <subcellularLocation>
        <location evidence="1">Cytoplasm</location>
    </subcellularLocation>
</comment>
<dbReference type="NCBIfam" id="TIGR02836">
    <property type="entry name" value="spore_IV_A"/>
    <property type="match status" value="1"/>
</dbReference>
<feature type="domain" description="Stage IV sporulation protein A ATPase" evidence="2">
    <location>
        <begin position="1"/>
        <end position="237"/>
    </location>
</feature>
<feature type="domain" description="Stage IV sporulation protein A middle" evidence="3">
    <location>
        <begin position="240"/>
        <end position="416"/>
    </location>
</feature>
<protein>
    <recommendedName>
        <fullName evidence="1">Stage IV sporulation protein A</fullName>
        <ecNumber evidence="1">3.6.1.-</ecNumber>
    </recommendedName>
    <alternativeName>
        <fullName evidence="1">Coat morphogenetic protein SpoIVA</fullName>
    </alternativeName>
</protein>
<dbReference type="Pfam" id="PF09547">
    <property type="entry name" value="SpoIVA_ATPase"/>
    <property type="match status" value="1"/>
</dbReference>
<keyword evidence="1" id="KW-0067">ATP-binding</keyword>
<keyword evidence="1" id="KW-0963">Cytoplasm</keyword>
<dbReference type="Gene3D" id="3.40.50.300">
    <property type="entry name" value="P-loop containing nucleotide triphosphate hydrolases"/>
    <property type="match status" value="1"/>
</dbReference>
<dbReference type="AlphaFoldDB" id="A0A140L1R2"/>
<keyword evidence="1" id="KW-0547">Nucleotide-binding</keyword>
<dbReference type="Proteomes" id="UP000070427">
    <property type="component" value="Unassembled WGS sequence"/>
</dbReference>
<proteinExistence type="predicted"/>
<dbReference type="InterPro" id="IPR027417">
    <property type="entry name" value="P-loop_NTPase"/>
</dbReference>
<dbReference type="SUPFAM" id="SSF52540">
    <property type="entry name" value="P-loop containing nucleoside triphosphate hydrolases"/>
    <property type="match status" value="1"/>
</dbReference>
<dbReference type="EMBL" id="LOED01000047">
    <property type="protein sequence ID" value="KXG74487.1"/>
    <property type="molecule type" value="Genomic_DNA"/>
</dbReference>
<evidence type="ECO:0000259" key="2">
    <source>
        <dbReference type="Pfam" id="PF09547"/>
    </source>
</evidence>
<dbReference type="RefSeq" id="WP_066355220.1">
    <property type="nucleotide sequence ID" value="NZ_LOED01000047.1"/>
</dbReference>
<dbReference type="InterPro" id="IPR046841">
    <property type="entry name" value="SpoIVA_middle"/>
</dbReference>
<evidence type="ECO:0000259" key="4">
    <source>
        <dbReference type="Pfam" id="PF20439"/>
    </source>
</evidence>
<gene>
    <name evidence="5" type="primary">spoIVA</name>
    <name evidence="5" type="ORF">AN618_22800</name>
</gene>
<accession>A0A140L1R2</accession>
<dbReference type="InterPro" id="IPR014201">
    <property type="entry name" value="Spore_IV_A"/>
</dbReference>
<comment type="caution">
    <text evidence="5">The sequence shown here is derived from an EMBL/GenBank/DDBJ whole genome shotgun (WGS) entry which is preliminary data.</text>
</comment>
<dbReference type="STRING" id="520764.AN618_22800"/>
<keyword evidence="1" id="KW-0749">Sporulation</keyword>
<keyword evidence="1 5" id="KW-0378">Hydrolase</keyword>
<keyword evidence="6" id="KW-1185">Reference proteome</keyword>
<dbReference type="GO" id="GO:0005737">
    <property type="term" value="C:cytoplasm"/>
    <property type="evidence" value="ECO:0007669"/>
    <property type="project" value="UniProtKB-SubCell"/>
</dbReference>
<dbReference type="InterPro" id="IPR046840">
    <property type="entry name" value="SpoIVA_C"/>
</dbReference>
<dbReference type="GO" id="GO:0016887">
    <property type="term" value="F:ATP hydrolysis activity"/>
    <property type="evidence" value="ECO:0007669"/>
    <property type="project" value="InterPro"/>
</dbReference>